<reference evidence="3" key="1">
    <citation type="submission" date="2020-01" db="EMBL/GenBank/DDBJ databases">
        <title>Sphingomonas sp. strain CSW-10.</title>
        <authorList>
            <person name="Chen W.-M."/>
        </authorList>
    </citation>
    <scope>NUCLEOTIDE SEQUENCE [LARGE SCALE GENOMIC DNA]</scope>
    <source>
        <strain evidence="3">CCP-1</strain>
    </source>
</reference>
<name>A0ABW9Y171_9RHOB</name>
<dbReference type="InterPro" id="IPR009380">
    <property type="entry name" value="DUF1036"/>
</dbReference>
<evidence type="ECO:0000313" key="3">
    <source>
        <dbReference type="Proteomes" id="UP001517376"/>
    </source>
</evidence>
<dbReference type="EMBL" id="JAAATW010000001">
    <property type="protein sequence ID" value="NBE06242.1"/>
    <property type="molecule type" value="Genomic_DNA"/>
</dbReference>
<evidence type="ECO:0000256" key="1">
    <source>
        <dbReference type="SAM" id="SignalP"/>
    </source>
</evidence>
<sequence length="360" mass="37216">MRVGLFVLAVVAAAGPAEAGLTLCNDGAARASVAIAYADGESWTTEGWWGIEPGACAVVQAGALTQRHYYYTLSGDDAFAGEGYSFCTQEQAFTLPRADGDCAALGAEARSFAHIDTGPEAPDFTFRLTDTAPDTAPVKGEVAATPADAPFDEIPLQAEDVAGLMAAAAIPSFERGQAGEPFFVNAILQGCGMTEGGEGCTFYADGARWIAYRAGASNPAALEAMAALPQGAPLRVSGDLLFFGDITAEAAIASLEPGEDPFAAERAAMQGIWVSADDPQSVIEIAGSEQTDRYGGEVMRVSVMTLSEACGGAEGGVYLGLQQMGGDPADQQCYALVSVDGGRMELSYVGRGNTLVYLRP</sequence>
<gene>
    <name evidence="2" type="ORF">GU920_01740</name>
</gene>
<keyword evidence="1" id="KW-0732">Signal</keyword>
<dbReference type="Proteomes" id="UP001517376">
    <property type="component" value="Unassembled WGS sequence"/>
</dbReference>
<evidence type="ECO:0000313" key="2">
    <source>
        <dbReference type="EMBL" id="NBE06242.1"/>
    </source>
</evidence>
<feature type="signal peptide" evidence="1">
    <location>
        <begin position="1"/>
        <end position="19"/>
    </location>
</feature>
<accession>A0ABW9Y171</accession>
<proteinExistence type="predicted"/>
<keyword evidence="3" id="KW-1185">Reference proteome</keyword>
<dbReference type="RefSeq" id="WP_161765262.1">
    <property type="nucleotide sequence ID" value="NZ_JAAATW010000001.1"/>
</dbReference>
<feature type="chain" id="PRO_5047425261" evidence="1">
    <location>
        <begin position="20"/>
        <end position="360"/>
    </location>
</feature>
<organism evidence="2 3">
    <name type="scientific">Paragemmobacter ruber</name>
    <dbReference type="NCBI Taxonomy" id="1985673"/>
    <lineage>
        <taxon>Bacteria</taxon>
        <taxon>Pseudomonadati</taxon>
        <taxon>Pseudomonadota</taxon>
        <taxon>Alphaproteobacteria</taxon>
        <taxon>Rhodobacterales</taxon>
        <taxon>Paracoccaceae</taxon>
        <taxon>Paragemmobacter</taxon>
    </lineage>
</organism>
<comment type="caution">
    <text evidence="2">The sequence shown here is derived from an EMBL/GenBank/DDBJ whole genome shotgun (WGS) entry which is preliminary data.</text>
</comment>
<protein>
    <submittedName>
        <fullName evidence="2">DUF1036 domain-containing protein</fullName>
    </submittedName>
</protein>
<dbReference type="Pfam" id="PF06282">
    <property type="entry name" value="DUF1036"/>
    <property type="match status" value="1"/>
</dbReference>